<accession>A0A2P2FZS5</accession>
<evidence type="ECO:0000313" key="2">
    <source>
        <dbReference type="Proteomes" id="UP000256220"/>
    </source>
</evidence>
<dbReference type="EMBL" id="JFBM01000003">
    <property type="protein sequence ID" value="KFU82228.1"/>
    <property type="molecule type" value="Genomic_DNA"/>
</dbReference>
<protein>
    <submittedName>
        <fullName evidence="1">Uncharacterized protein</fullName>
    </submittedName>
</protein>
<dbReference type="Proteomes" id="UP000256220">
    <property type="component" value="Unassembled WGS sequence"/>
</dbReference>
<dbReference type="AlphaFoldDB" id="A0A2P2FZS5"/>
<sequence length="60" mass="6713">MVLEFDLDMASYGLVKTLRERHGDENSPYRFERELSFEALARHNGGQAGIFTGPPAETGQ</sequence>
<reference evidence="1 2" key="1">
    <citation type="journal article" date="2014" name="Genome Announc.">
        <title>Draft Genome Sequence of Amycolatopsis lurida NRRL 2430, Producer of the Glycopeptide Family Antibiotic Ristocetin.</title>
        <authorList>
            <person name="Kwun M.J."/>
            <person name="Hong H.J."/>
        </authorList>
    </citation>
    <scope>NUCLEOTIDE SEQUENCE [LARGE SCALE GENOMIC DNA]</scope>
    <source>
        <strain evidence="1 2">NRRL 2430</strain>
    </source>
</reference>
<comment type="caution">
    <text evidence="1">The sequence shown here is derived from an EMBL/GenBank/DDBJ whole genome shotgun (WGS) entry which is preliminary data.</text>
</comment>
<name>A0A2P2FZS5_AMYLU</name>
<proteinExistence type="predicted"/>
<evidence type="ECO:0000313" key="1">
    <source>
        <dbReference type="EMBL" id="KFU82228.1"/>
    </source>
</evidence>
<organism evidence="1 2">
    <name type="scientific">Amycolatopsis lurida NRRL 2430</name>
    <dbReference type="NCBI Taxonomy" id="1460371"/>
    <lineage>
        <taxon>Bacteria</taxon>
        <taxon>Bacillati</taxon>
        <taxon>Actinomycetota</taxon>
        <taxon>Actinomycetes</taxon>
        <taxon>Pseudonocardiales</taxon>
        <taxon>Pseudonocardiaceae</taxon>
        <taxon>Amycolatopsis</taxon>
    </lineage>
</organism>
<gene>
    <name evidence="1" type="ORF">BB31_04530</name>
</gene>
<keyword evidence="2" id="KW-1185">Reference proteome</keyword>
<dbReference type="RefSeq" id="WP_034306192.1">
    <property type="nucleotide sequence ID" value="NZ_JFBM01000003.1"/>
</dbReference>